<protein>
    <submittedName>
        <fullName evidence="2">Uncharacterized protein</fullName>
    </submittedName>
</protein>
<keyword evidence="1" id="KW-0732">Signal</keyword>
<evidence type="ECO:0000313" key="2">
    <source>
        <dbReference type="EMBL" id="SNX47254.1"/>
    </source>
</evidence>
<evidence type="ECO:0000256" key="1">
    <source>
        <dbReference type="SAM" id="SignalP"/>
    </source>
</evidence>
<sequence length="236" mass="25521">MRHSKFLTLVLSALTSFTVAASVSDLKNAPSAKPLPQAKTVYNANASGPGYQTNNLGGTWSPDLNLNNSSGKPMLDLSDSTGAPRINLDQATGTPTINLAKSYGINHDIANNSNGGWHVQYNGAGTQRIESPDFVAYRIWYKWQDTDWKWKTGYRKGLVGDTAIASDTKSKSEYGKCGGEWKSVSAGATANLPIHINRVTTSYGEDNAKTTNCNCGCVTARASVRNAHITRLEIYR</sequence>
<keyword evidence="3" id="KW-1185">Reference proteome</keyword>
<dbReference type="EMBL" id="OANU01000006">
    <property type="protein sequence ID" value="SNX47254.1"/>
    <property type="molecule type" value="Genomic_DNA"/>
</dbReference>
<reference evidence="3" key="1">
    <citation type="submission" date="2016-06" db="EMBL/GenBank/DDBJ databases">
        <authorList>
            <person name="Rodrigo-Torres L."/>
            <person name="Arahal R.D."/>
            <person name="Lucena T."/>
        </authorList>
    </citation>
    <scope>NUCLEOTIDE SEQUENCE [LARGE SCALE GENOMIC DNA]</scope>
    <source>
        <strain evidence="3">CECT8203</strain>
    </source>
</reference>
<name>A0A240EEZ5_9VIBR</name>
<dbReference type="AlphaFoldDB" id="A0A240EEZ5"/>
<organism evidence="2 3">
    <name type="scientific">Vibrio thalassae</name>
    <dbReference type="NCBI Taxonomy" id="1243014"/>
    <lineage>
        <taxon>Bacteria</taxon>
        <taxon>Pseudomonadati</taxon>
        <taxon>Pseudomonadota</taxon>
        <taxon>Gammaproteobacteria</taxon>
        <taxon>Vibrionales</taxon>
        <taxon>Vibrionaceae</taxon>
        <taxon>Vibrio</taxon>
    </lineage>
</organism>
<dbReference type="Proteomes" id="UP000219336">
    <property type="component" value="Unassembled WGS sequence"/>
</dbReference>
<proteinExistence type="predicted"/>
<feature type="signal peptide" evidence="1">
    <location>
        <begin position="1"/>
        <end position="21"/>
    </location>
</feature>
<feature type="chain" id="PRO_5012624975" evidence="1">
    <location>
        <begin position="22"/>
        <end position="236"/>
    </location>
</feature>
<dbReference type="RefSeq" id="WP_096992545.1">
    <property type="nucleotide sequence ID" value="NZ_JBHSII010000006.1"/>
</dbReference>
<accession>A0A240EEZ5</accession>
<gene>
    <name evidence="2" type="ORF">VTH8203_00855</name>
</gene>
<evidence type="ECO:0000313" key="3">
    <source>
        <dbReference type="Proteomes" id="UP000219336"/>
    </source>
</evidence>